<organism evidence="3">
    <name type="scientific">Thermofilum pendens</name>
    <dbReference type="NCBI Taxonomy" id="2269"/>
    <lineage>
        <taxon>Archaea</taxon>
        <taxon>Thermoproteota</taxon>
        <taxon>Thermoprotei</taxon>
        <taxon>Thermofilales</taxon>
        <taxon>Thermofilaceae</taxon>
        <taxon>Thermofilum</taxon>
    </lineage>
</organism>
<evidence type="ECO:0000256" key="2">
    <source>
        <dbReference type="ARBA" id="ARBA00025626"/>
    </source>
</evidence>
<name>A0A7C4H7E2_THEPE</name>
<comment type="function">
    <text evidence="2">CRISPR (clustered regularly interspaced short palindromic repeat) is an adaptive immune system that provides protection against mobile genetic elements (viruses, transposable elements and conjugative plasmids). CRISPR clusters contain spacers, sequences complementary to antecedent mobile elements, and target invading nucleic acids. CRISPR clusters are transcribed and processed into CRISPR RNA (crRNA).</text>
</comment>
<reference evidence="3" key="1">
    <citation type="journal article" date="2020" name="mSystems">
        <title>Genome- and Community-Level Interaction Insights into Carbon Utilization and Element Cycling Functions of Hydrothermarchaeota in Hydrothermal Sediment.</title>
        <authorList>
            <person name="Zhou Z."/>
            <person name="Liu Y."/>
            <person name="Xu W."/>
            <person name="Pan J."/>
            <person name="Luo Z.H."/>
            <person name="Li M."/>
        </authorList>
    </citation>
    <scope>NUCLEOTIDE SEQUENCE</scope>
    <source>
        <strain evidence="3">SpSt-649</strain>
    </source>
</reference>
<dbReference type="InterPro" id="IPR018247">
    <property type="entry name" value="EF_Hand_1_Ca_BS"/>
</dbReference>
<proteinExistence type="predicted"/>
<dbReference type="InterPro" id="IPR013414">
    <property type="entry name" value="Cas7/Cst2/DevR_sub_I-B/Tneap"/>
</dbReference>
<sequence length="327" mass="37861">MIRVPRRAFIASIIKVSGNVNADMGVGTRIPLKKIYTWNQEVRVFVSARCIRRCIRERLYEKGFQIDPLQLVGPRGAQQLGDVGNPVEYIDDDLFGYLLPVREGASLKRKSPITISHLISLRHTEVKPEFAARFPRDFLPVFKEEYPVPFEVEVAEWLGRLDVIVTERVGCFEKGELGEELKEKHKDKLQMRGSKHCLNDDERRGRLRAFLEVLLWEGWQFPRAAQSPSTPEFYYSVIALTERFVPIFGYVDIDDEGRLSQAELENLRNLYAPSIDKLFVIDYRTAKYQKYEKTGDKTLERKEEERLNAESIESIIKEVCGYIIPGQ</sequence>
<dbReference type="Pfam" id="PF01905">
    <property type="entry name" value="DevR"/>
    <property type="match status" value="1"/>
</dbReference>
<evidence type="ECO:0000256" key="1">
    <source>
        <dbReference type="ARBA" id="ARBA00023118"/>
    </source>
</evidence>
<protein>
    <submittedName>
        <fullName evidence="3">Type I-B CRISPR-associated protein Cas7/Cst2/DevR</fullName>
    </submittedName>
</protein>
<dbReference type="GO" id="GO:0051607">
    <property type="term" value="P:defense response to virus"/>
    <property type="evidence" value="ECO:0007669"/>
    <property type="project" value="UniProtKB-KW"/>
</dbReference>
<dbReference type="InterPro" id="IPR010154">
    <property type="entry name" value="CRISPR-assoc_Cas7/Cst2/DevR"/>
</dbReference>
<dbReference type="EMBL" id="DTBQ01000005">
    <property type="protein sequence ID" value="HGM46144.1"/>
    <property type="molecule type" value="Genomic_DNA"/>
</dbReference>
<evidence type="ECO:0000313" key="3">
    <source>
        <dbReference type="EMBL" id="HGM46144.1"/>
    </source>
</evidence>
<gene>
    <name evidence="3" type="primary">cas7i</name>
    <name evidence="3" type="ORF">ENU21_00120</name>
</gene>
<comment type="caution">
    <text evidence="3">The sequence shown here is derived from an EMBL/GenBank/DDBJ whole genome shotgun (WGS) entry which is preliminary data.</text>
</comment>
<dbReference type="AlphaFoldDB" id="A0A7C4H7E2"/>
<keyword evidence="1" id="KW-0051">Antiviral defense</keyword>
<dbReference type="PROSITE" id="PS00018">
    <property type="entry name" value="EF_HAND_1"/>
    <property type="match status" value="1"/>
</dbReference>
<accession>A0A7C4H7E2</accession>
<dbReference type="NCBIfam" id="TIGR02585">
    <property type="entry name" value="cas_Cst2_DevR"/>
    <property type="match status" value="1"/>
</dbReference>